<evidence type="ECO:0000313" key="2">
    <source>
        <dbReference type="EMBL" id="MCT7946888.1"/>
    </source>
</evidence>
<dbReference type="Pfam" id="PF00903">
    <property type="entry name" value="Glyoxalase"/>
    <property type="match status" value="1"/>
</dbReference>
<dbReference type="InterPro" id="IPR004360">
    <property type="entry name" value="Glyas_Fos-R_dOase_dom"/>
</dbReference>
<proteinExistence type="predicted"/>
<dbReference type="PROSITE" id="PS51819">
    <property type="entry name" value="VOC"/>
    <property type="match status" value="1"/>
</dbReference>
<sequence length="127" mass="13918">MLSIAPLVWGEIPVSDMNRAVAFYQQHFGVEFKRDDMEDMEYATIVTEDASAASIGLVKCSMSQPSMQGSTVYLHFSAQLQPLVDKLIAAEVTIILPVTPIKDGECGYIALFADSEGNKVGLWSKDK</sequence>
<protein>
    <submittedName>
        <fullName evidence="2">VOC family protein</fullName>
    </submittedName>
</protein>
<feature type="domain" description="VOC" evidence="1">
    <location>
        <begin position="6"/>
        <end position="125"/>
    </location>
</feature>
<evidence type="ECO:0000259" key="1">
    <source>
        <dbReference type="PROSITE" id="PS51819"/>
    </source>
</evidence>
<dbReference type="CDD" id="cd07247">
    <property type="entry name" value="SgaA_N_like"/>
    <property type="match status" value="1"/>
</dbReference>
<dbReference type="Gene3D" id="3.10.180.10">
    <property type="entry name" value="2,3-Dihydroxybiphenyl 1,2-Dioxygenase, domain 1"/>
    <property type="match status" value="1"/>
</dbReference>
<dbReference type="GeneID" id="11771826"/>
<dbReference type="InterPro" id="IPR052164">
    <property type="entry name" value="Anthracycline_SecMetBiosynth"/>
</dbReference>
<dbReference type="InterPro" id="IPR029068">
    <property type="entry name" value="Glyas_Bleomycin-R_OHBP_Dase"/>
</dbReference>
<dbReference type="PANTHER" id="PTHR33993:SF2">
    <property type="entry name" value="VOC DOMAIN-CONTAINING PROTEIN"/>
    <property type="match status" value="1"/>
</dbReference>
<gene>
    <name evidence="2" type="ORF">NE536_16115</name>
</gene>
<dbReference type="AlphaFoldDB" id="A0A9X2WWU9"/>
<evidence type="ECO:0000313" key="3">
    <source>
        <dbReference type="Proteomes" id="UP001155604"/>
    </source>
</evidence>
<accession>A0A9X2WWU9</accession>
<name>A0A9X2WWU9_9GAMM</name>
<organism evidence="2 3">
    <name type="scientific">Shewanella septentrionalis</name>
    <dbReference type="NCBI Taxonomy" id="2952223"/>
    <lineage>
        <taxon>Bacteria</taxon>
        <taxon>Pseudomonadati</taxon>
        <taxon>Pseudomonadota</taxon>
        <taxon>Gammaproteobacteria</taxon>
        <taxon>Alteromonadales</taxon>
        <taxon>Shewanellaceae</taxon>
        <taxon>Shewanella</taxon>
    </lineage>
</organism>
<dbReference type="SUPFAM" id="SSF54593">
    <property type="entry name" value="Glyoxalase/Bleomycin resistance protein/Dihydroxybiphenyl dioxygenase"/>
    <property type="match status" value="1"/>
</dbReference>
<dbReference type="RefSeq" id="WP_006081088.1">
    <property type="nucleotide sequence ID" value="NZ_JAMTCC010000029.1"/>
</dbReference>
<dbReference type="InterPro" id="IPR037523">
    <property type="entry name" value="VOC_core"/>
</dbReference>
<dbReference type="Proteomes" id="UP001155604">
    <property type="component" value="Unassembled WGS sequence"/>
</dbReference>
<keyword evidence="3" id="KW-1185">Reference proteome</keyword>
<reference evidence="2" key="1">
    <citation type="journal article" date="2023" name="Int. J. Syst. Evol. Microbiol.">
        <title>&lt;i&gt;Shewanella septentrionalis&lt;/i&gt; sp. nov. and &lt;i&gt;Shewanella holmiensis&lt;/i&gt; sp. nov., isolated from Baltic Sea water and sediments.</title>
        <authorList>
            <person name="Martin-Rodriguez A.J."/>
            <person name="Thorell K."/>
            <person name="Joffre E."/>
            <person name="Jensie-Markopoulos S."/>
            <person name="Moore E.R.B."/>
            <person name="Sjoling A."/>
        </authorList>
    </citation>
    <scope>NUCLEOTIDE SEQUENCE</scope>
    <source>
        <strain evidence="2">SP1W3</strain>
    </source>
</reference>
<comment type="caution">
    <text evidence="2">The sequence shown here is derived from an EMBL/GenBank/DDBJ whole genome shotgun (WGS) entry which is preliminary data.</text>
</comment>
<dbReference type="EMBL" id="JAMTCC010000029">
    <property type="protein sequence ID" value="MCT7946888.1"/>
    <property type="molecule type" value="Genomic_DNA"/>
</dbReference>
<dbReference type="PANTHER" id="PTHR33993">
    <property type="entry name" value="GLYOXALASE-RELATED"/>
    <property type="match status" value="1"/>
</dbReference>